<dbReference type="InterPro" id="IPR003709">
    <property type="entry name" value="VanY-like_core_dom"/>
</dbReference>
<dbReference type="Proteomes" id="UP000580797">
    <property type="component" value="Unassembled WGS sequence"/>
</dbReference>
<gene>
    <name evidence="2" type="ORF">HD598_000371</name>
</gene>
<dbReference type="AlphaFoldDB" id="A0A7W8X0G1"/>
<dbReference type="Pfam" id="PF02557">
    <property type="entry name" value="VanY"/>
    <property type="match status" value="1"/>
</dbReference>
<evidence type="ECO:0000259" key="1">
    <source>
        <dbReference type="Pfam" id="PF02557"/>
    </source>
</evidence>
<dbReference type="InterPro" id="IPR009045">
    <property type="entry name" value="Zn_M74/Hedgehog-like"/>
</dbReference>
<dbReference type="GO" id="GO:0008233">
    <property type="term" value="F:peptidase activity"/>
    <property type="evidence" value="ECO:0007669"/>
    <property type="project" value="InterPro"/>
</dbReference>
<evidence type="ECO:0000313" key="3">
    <source>
        <dbReference type="Proteomes" id="UP000580797"/>
    </source>
</evidence>
<dbReference type="Gene3D" id="3.30.1380.10">
    <property type="match status" value="1"/>
</dbReference>
<feature type="domain" description="D-alanyl-D-alanine carboxypeptidase-like core" evidence="1">
    <location>
        <begin position="170"/>
        <end position="241"/>
    </location>
</feature>
<name>A0A7W8X0G1_9MICC</name>
<dbReference type="CDD" id="cd14814">
    <property type="entry name" value="Peptidase_M15"/>
    <property type="match status" value="1"/>
</dbReference>
<organism evidence="2 3">
    <name type="scientific">Neomicrococcus aestuarii</name>
    <dbReference type="NCBI Taxonomy" id="556325"/>
    <lineage>
        <taxon>Bacteria</taxon>
        <taxon>Bacillati</taxon>
        <taxon>Actinomycetota</taxon>
        <taxon>Actinomycetes</taxon>
        <taxon>Micrococcales</taxon>
        <taxon>Micrococcaceae</taxon>
        <taxon>Neomicrococcus</taxon>
    </lineage>
</organism>
<dbReference type="RefSeq" id="WP_183663418.1">
    <property type="nucleotide sequence ID" value="NZ_JACHDR010000001.1"/>
</dbReference>
<proteinExistence type="predicted"/>
<sequence length="241" mass="26793">MIPGTVHYTSNRAGLTDRYWTTPSLTPLLVSVAGAVRISDVPANSVVYRDPVNEKLGGEVPGWFFVRTQGASGWMEASVLARTSTARTSNTLGWTRTLILSVPNGTLAAKHLVAIPWDPEKTLIAAPALADLTRLNNAFKVKFAKNLDVDLANRTLGTQRYLYEDLGPYIAAKPGTSNHGWGMAIDVPETFEYSFDGAYYKWLKANSYKCNWIHRTNLEQYRADGSLNPYAESWHFEYVGK</sequence>
<comment type="caution">
    <text evidence="2">The sequence shown here is derived from an EMBL/GenBank/DDBJ whole genome shotgun (WGS) entry which is preliminary data.</text>
</comment>
<dbReference type="EMBL" id="JACHDR010000001">
    <property type="protein sequence ID" value="MBB5511684.1"/>
    <property type="molecule type" value="Genomic_DNA"/>
</dbReference>
<protein>
    <recommendedName>
        <fullName evidence="1">D-alanyl-D-alanine carboxypeptidase-like core domain-containing protein</fullName>
    </recommendedName>
</protein>
<reference evidence="2 3" key="1">
    <citation type="submission" date="2020-08" db="EMBL/GenBank/DDBJ databases">
        <title>Sequencing the genomes of 1000 actinobacteria strains.</title>
        <authorList>
            <person name="Klenk H.-P."/>
        </authorList>
    </citation>
    <scope>NUCLEOTIDE SEQUENCE [LARGE SCALE GENOMIC DNA]</scope>
    <source>
        <strain evidence="2 3">DSM 105783</strain>
    </source>
</reference>
<dbReference type="SUPFAM" id="SSF55166">
    <property type="entry name" value="Hedgehog/DD-peptidase"/>
    <property type="match status" value="1"/>
</dbReference>
<accession>A0A7W8X0G1</accession>
<evidence type="ECO:0000313" key="2">
    <source>
        <dbReference type="EMBL" id="MBB5511684.1"/>
    </source>
</evidence>
<dbReference type="GO" id="GO:0006508">
    <property type="term" value="P:proteolysis"/>
    <property type="evidence" value="ECO:0007669"/>
    <property type="project" value="InterPro"/>
</dbReference>